<comment type="cofactor">
    <cofactor evidence="3">
        <name>Zn(2+)</name>
        <dbReference type="ChEBI" id="CHEBI:29105"/>
    </cofactor>
    <text evidence="3">Binds 1 zinc ion.</text>
</comment>
<accession>A0AAJ4W7J3</accession>
<feature type="binding site" evidence="3">
    <location>
        <position position="13"/>
    </location>
    <ligand>
        <name>Zn(2+)</name>
        <dbReference type="ChEBI" id="CHEBI:29105"/>
    </ligand>
</feature>
<proteinExistence type="inferred from homology"/>
<name>A0AAJ4W7J3_9GAMM</name>
<gene>
    <name evidence="3" type="primary">yacG</name>
    <name evidence="5" type="ORF">SAMN02745723_101114</name>
</gene>
<comment type="caution">
    <text evidence="5">The sequence shown here is derived from an EMBL/GenBank/DDBJ whole genome shotgun (WGS) entry which is preliminary data.</text>
</comment>
<evidence type="ECO:0000313" key="6">
    <source>
        <dbReference type="Proteomes" id="UP000226420"/>
    </source>
</evidence>
<reference evidence="5 6" key="1">
    <citation type="submission" date="2016-10" db="EMBL/GenBank/DDBJ databases">
        <authorList>
            <person name="Varghese N."/>
            <person name="Submissions S."/>
        </authorList>
    </citation>
    <scope>NUCLEOTIDE SEQUENCE [LARGE SCALE GENOMIC DNA]</scope>
    <source>
        <strain evidence="5 6">DSM 5563</strain>
    </source>
</reference>
<feature type="binding site" evidence="3">
    <location>
        <position position="29"/>
    </location>
    <ligand>
        <name>Zn(2+)</name>
        <dbReference type="ChEBI" id="CHEBI:29105"/>
    </ligand>
</feature>
<protein>
    <recommendedName>
        <fullName evidence="3">DNA gyrase inhibitor YacG</fullName>
    </recommendedName>
</protein>
<dbReference type="RefSeq" id="WP_047780177.1">
    <property type="nucleotide sequence ID" value="NZ_FOLW01000001.1"/>
</dbReference>
<dbReference type="AlphaFoldDB" id="A0AAJ4W7J3"/>
<dbReference type="GO" id="GO:0008657">
    <property type="term" value="F:DNA topoisomerase type II (double strand cut, ATP-hydrolyzing) inhibitor activity"/>
    <property type="evidence" value="ECO:0007669"/>
    <property type="project" value="UniProtKB-UniRule"/>
</dbReference>
<comment type="subunit">
    <text evidence="3">Interacts with GyrB.</text>
</comment>
<evidence type="ECO:0000256" key="2">
    <source>
        <dbReference type="ARBA" id="ARBA00022833"/>
    </source>
</evidence>
<dbReference type="HAMAP" id="MF_00649">
    <property type="entry name" value="DNA_gyrase_inhibitor_YacG"/>
    <property type="match status" value="1"/>
</dbReference>
<evidence type="ECO:0000256" key="4">
    <source>
        <dbReference type="SAM" id="MobiDB-lite"/>
    </source>
</evidence>
<comment type="function">
    <text evidence="3">Inhibits all the catalytic activities of DNA gyrase by preventing its interaction with DNA. Acts by binding directly to the C-terminal domain of GyrB, which probably disrupts DNA binding by the gyrase.</text>
</comment>
<comment type="similarity">
    <text evidence="3">Belongs to the DNA gyrase inhibitor YacG family.</text>
</comment>
<evidence type="ECO:0000313" key="5">
    <source>
        <dbReference type="EMBL" id="SFB99255.1"/>
    </source>
</evidence>
<sequence>MSSSPLQVNCPTCNKLVTWNEESPYRPFCCKRCQLIDLGEWADEEKRIPSSGEISDNDEWSEEQE</sequence>
<dbReference type="PANTHER" id="PTHR36150:SF1">
    <property type="entry name" value="DNA GYRASE INHIBITOR YACG"/>
    <property type="match status" value="1"/>
</dbReference>
<dbReference type="SUPFAM" id="SSF57716">
    <property type="entry name" value="Glucocorticoid receptor-like (DNA-binding domain)"/>
    <property type="match status" value="1"/>
</dbReference>
<dbReference type="Pfam" id="PF03884">
    <property type="entry name" value="YacG"/>
    <property type="match status" value="1"/>
</dbReference>
<feature type="region of interest" description="Disordered" evidence="4">
    <location>
        <begin position="44"/>
        <end position="65"/>
    </location>
</feature>
<dbReference type="GO" id="GO:0006355">
    <property type="term" value="P:regulation of DNA-templated transcription"/>
    <property type="evidence" value="ECO:0007669"/>
    <property type="project" value="InterPro"/>
</dbReference>
<dbReference type="EMBL" id="FOLW01000001">
    <property type="protein sequence ID" value="SFB99255.1"/>
    <property type="molecule type" value="Genomic_DNA"/>
</dbReference>
<feature type="binding site" evidence="3">
    <location>
        <position position="33"/>
    </location>
    <ligand>
        <name>Zn(2+)</name>
        <dbReference type="ChEBI" id="CHEBI:29105"/>
    </ligand>
</feature>
<feature type="binding site" evidence="3">
    <location>
        <position position="10"/>
    </location>
    <ligand>
        <name>Zn(2+)</name>
        <dbReference type="ChEBI" id="CHEBI:29105"/>
    </ligand>
</feature>
<evidence type="ECO:0000256" key="3">
    <source>
        <dbReference type="HAMAP-Rule" id="MF_00649"/>
    </source>
</evidence>
<dbReference type="GO" id="GO:0008270">
    <property type="term" value="F:zinc ion binding"/>
    <property type="evidence" value="ECO:0007669"/>
    <property type="project" value="UniProtKB-UniRule"/>
</dbReference>
<dbReference type="NCBIfam" id="NF001638">
    <property type="entry name" value="PRK00418.1"/>
    <property type="match status" value="1"/>
</dbReference>
<dbReference type="InterPro" id="IPR005584">
    <property type="entry name" value="DNA_gyrase_inhibitor_YacG"/>
</dbReference>
<organism evidence="5 6">
    <name type="scientific">Pragia fontium DSM 5563 = ATCC 49100</name>
    <dbReference type="NCBI Taxonomy" id="1122977"/>
    <lineage>
        <taxon>Bacteria</taxon>
        <taxon>Pseudomonadati</taxon>
        <taxon>Pseudomonadota</taxon>
        <taxon>Gammaproteobacteria</taxon>
        <taxon>Enterobacterales</taxon>
        <taxon>Budviciaceae</taxon>
        <taxon>Pragia</taxon>
    </lineage>
</organism>
<dbReference type="Gene3D" id="3.30.50.10">
    <property type="entry name" value="Erythroid Transcription Factor GATA-1, subunit A"/>
    <property type="match status" value="1"/>
</dbReference>
<evidence type="ECO:0000256" key="1">
    <source>
        <dbReference type="ARBA" id="ARBA00022723"/>
    </source>
</evidence>
<feature type="compositionally biased region" description="Acidic residues" evidence="4">
    <location>
        <begin position="55"/>
        <end position="65"/>
    </location>
</feature>
<keyword evidence="2 3" id="KW-0862">Zinc</keyword>
<dbReference type="PANTHER" id="PTHR36150">
    <property type="entry name" value="DNA GYRASE INHIBITOR YACG"/>
    <property type="match status" value="1"/>
</dbReference>
<keyword evidence="1 3" id="KW-0479">Metal-binding</keyword>
<dbReference type="InterPro" id="IPR013088">
    <property type="entry name" value="Znf_NHR/GATA"/>
</dbReference>
<dbReference type="Proteomes" id="UP000226420">
    <property type="component" value="Unassembled WGS sequence"/>
</dbReference>